<evidence type="ECO:0000313" key="4">
    <source>
        <dbReference type="Proteomes" id="UP000812966"/>
    </source>
</evidence>
<dbReference type="EMBL" id="JABELV010000180">
    <property type="protein sequence ID" value="KAG7528492.1"/>
    <property type="molecule type" value="Genomic_DNA"/>
</dbReference>
<dbReference type="OrthoDB" id="409543at2759"/>
<keyword evidence="4" id="KW-1185">Reference proteome</keyword>
<dbReference type="PANTHER" id="PTHR46830:SF2">
    <property type="entry name" value="ALPHA-1,4-N-ACETYLGLUCOSAMINYLTRANSFERASE"/>
    <property type="match status" value="1"/>
</dbReference>
<evidence type="ECO:0008006" key="5">
    <source>
        <dbReference type="Google" id="ProtNLM"/>
    </source>
</evidence>
<dbReference type="SUPFAM" id="SSF53448">
    <property type="entry name" value="Nucleotide-diphospho-sugar transferases"/>
    <property type="match status" value="1"/>
</dbReference>
<sequence>MKPRKDSASLTTQLPHPTPHHRILIDKSNEIAFTEEPRSRSISFGFRGWTDRAKGQAGGGGREKDDWMDLNSTGKRGWRDVLRTVPSRLTPTHLLLAALLLTSYYLGRITASPSSRLPGPITKFTVPPSLFVPPVPYPPSSFPDSSTIIHQNRNRNPNQRVPNIVHYVYSLKPTPRQKSQPGGIRVDEEGYFEMGQGEEGEEFPYYAYLAVRSVIVNLKPDAIYFHHFNTPTGPWFDLLRPHLTLVPARVPTKIFGNELRHFAHRSDIIRLDALLHMGGIYLDIDTYVIRPFDEFLGYPVTLGMEAATDSRRQKLDPEGLCNGIIVAEPHASFLERWRSSYEDFRPDEWAQHSVARPWEIARRYPNELNVLDTRAFFWPGWWGEEVQMVHETDDYDFHKSGQYAYHAWESLAMKYLEKLDPVSIKTSGTSFNKMVRSFVGPTDEAVYAEWKRAKLR</sequence>
<evidence type="ECO:0000256" key="2">
    <source>
        <dbReference type="SAM" id="MobiDB-lite"/>
    </source>
</evidence>
<evidence type="ECO:0000313" key="3">
    <source>
        <dbReference type="EMBL" id="KAG7528492.1"/>
    </source>
</evidence>
<gene>
    <name evidence="3" type="ORF">FFLO_06115</name>
</gene>
<dbReference type="AlphaFoldDB" id="A0A8K0JL61"/>
<dbReference type="InterPro" id="IPR029044">
    <property type="entry name" value="Nucleotide-diphossugar_trans"/>
</dbReference>
<dbReference type="InterPro" id="IPR007577">
    <property type="entry name" value="GlycoTrfase_DXD_sugar-bd_CS"/>
</dbReference>
<reference evidence="3" key="1">
    <citation type="submission" date="2020-04" db="EMBL/GenBank/DDBJ databases">
        <title>Analysis of mating type loci in Filobasidium floriforme.</title>
        <authorList>
            <person name="Nowrousian M."/>
        </authorList>
    </citation>
    <scope>NUCLEOTIDE SEQUENCE</scope>
    <source>
        <strain evidence="3">CBS 6242</strain>
    </source>
</reference>
<organism evidence="3 4">
    <name type="scientific">Filobasidium floriforme</name>
    <dbReference type="NCBI Taxonomy" id="5210"/>
    <lineage>
        <taxon>Eukaryota</taxon>
        <taxon>Fungi</taxon>
        <taxon>Dikarya</taxon>
        <taxon>Basidiomycota</taxon>
        <taxon>Agaricomycotina</taxon>
        <taxon>Tremellomycetes</taxon>
        <taxon>Filobasidiales</taxon>
        <taxon>Filobasidiaceae</taxon>
        <taxon>Filobasidium</taxon>
    </lineage>
</organism>
<comment type="caution">
    <text evidence="3">The sequence shown here is derived from an EMBL/GenBank/DDBJ whole genome shotgun (WGS) entry which is preliminary data.</text>
</comment>
<dbReference type="Proteomes" id="UP000812966">
    <property type="component" value="Unassembled WGS sequence"/>
</dbReference>
<dbReference type="PANTHER" id="PTHR46830">
    <property type="entry name" value="TRANSFERASE, PUTATIVE-RELATED"/>
    <property type="match status" value="1"/>
</dbReference>
<proteinExistence type="inferred from homology"/>
<evidence type="ECO:0000256" key="1">
    <source>
        <dbReference type="ARBA" id="ARBA00009003"/>
    </source>
</evidence>
<protein>
    <recommendedName>
        <fullName evidence="5">Glycosyltransferase family 32 protein</fullName>
    </recommendedName>
</protein>
<accession>A0A8K0JL61</accession>
<dbReference type="Gene3D" id="3.90.550.20">
    <property type="match status" value="1"/>
</dbReference>
<name>A0A8K0JL61_9TREE</name>
<comment type="similarity">
    <text evidence="1">Belongs to the glycosyltransferase 32 family.</text>
</comment>
<feature type="region of interest" description="Disordered" evidence="2">
    <location>
        <begin position="1"/>
        <end position="20"/>
    </location>
</feature>
<dbReference type="Pfam" id="PF04488">
    <property type="entry name" value="Gly_transf_sug"/>
    <property type="match status" value="1"/>
</dbReference>